<dbReference type="Pfam" id="PF08295">
    <property type="entry name" value="Sin3_corepress"/>
    <property type="match status" value="1"/>
</dbReference>
<dbReference type="Pfam" id="PF16879">
    <property type="entry name" value="Sin3a_C"/>
    <property type="match status" value="1"/>
</dbReference>
<evidence type="ECO:0000313" key="11">
    <source>
        <dbReference type="EMBL" id="CAE0487193.1"/>
    </source>
</evidence>
<gene>
    <name evidence="10" type="ORF">DTER00134_LOCUS2237</name>
    <name evidence="11" type="ORF">DTER00134_LOCUS2239</name>
</gene>
<dbReference type="PANTHER" id="PTHR12346:SF0">
    <property type="entry name" value="SIN3A, ISOFORM G"/>
    <property type="match status" value="1"/>
</dbReference>
<dbReference type="FunFam" id="1.20.1160.11:FF:000001">
    <property type="entry name" value="Paired amphipathic helix protein Sin3"/>
    <property type="match status" value="1"/>
</dbReference>
<evidence type="ECO:0000256" key="4">
    <source>
        <dbReference type="ARBA" id="ARBA00023015"/>
    </source>
</evidence>
<dbReference type="InterPro" id="IPR031693">
    <property type="entry name" value="Sin3_C"/>
</dbReference>
<feature type="region of interest" description="Disordered" evidence="8">
    <location>
        <begin position="1"/>
        <end position="41"/>
    </location>
</feature>
<evidence type="ECO:0000256" key="3">
    <source>
        <dbReference type="ARBA" id="ARBA00022737"/>
    </source>
</evidence>
<accession>A0A6S8GZA7</accession>
<protein>
    <recommendedName>
        <fullName evidence="9">Histone deacetylase interacting domain-containing protein</fullName>
    </recommendedName>
</protein>
<evidence type="ECO:0000313" key="10">
    <source>
        <dbReference type="EMBL" id="CAE0487191.1"/>
    </source>
</evidence>
<dbReference type="GO" id="GO:0003714">
    <property type="term" value="F:transcription corepressor activity"/>
    <property type="evidence" value="ECO:0007669"/>
    <property type="project" value="InterPro"/>
</dbReference>
<dbReference type="InterPro" id="IPR039774">
    <property type="entry name" value="Sin3-like"/>
</dbReference>
<dbReference type="EMBL" id="HBIP01004606">
    <property type="protein sequence ID" value="CAE0487191.1"/>
    <property type="molecule type" value="Transcribed_RNA"/>
</dbReference>
<dbReference type="EMBL" id="HBIP01004608">
    <property type="protein sequence ID" value="CAE0487193.1"/>
    <property type="molecule type" value="Transcribed_RNA"/>
</dbReference>
<evidence type="ECO:0000256" key="2">
    <source>
        <dbReference type="ARBA" id="ARBA00022491"/>
    </source>
</evidence>
<keyword evidence="3" id="KW-0677">Repeat</keyword>
<dbReference type="GO" id="GO:0000122">
    <property type="term" value="P:negative regulation of transcription by RNA polymerase II"/>
    <property type="evidence" value="ECO:0007669"/>
    <property type="project" value="TreeGrafter"/>
</dbReference>
<organism evidence="11">
    <name type="scientific">Dunaliella tertiolecta</name>
    <name type="common">Green alga</name>
    <dbReference type="NCBI Taxonomy" id="3047"/>
    <lineage>
        <taxon>Eukaryota</taxon>
        <taxon>Viridiplantae</taxon>
        <taxon>Chlorophyta</taxon>
        <taxon>core chlorophytes</taxon>
        <taxon>Chlorophyceae</taxon>
        <taxon>CS clade</taxon>
        <taxon>Chlamydomonadales</taxon>
        <taxon>Dunaliellaceae</taxon>
        <taxon>Dunaliella</taxon>
    </lineage>
</organism>
<comment type="subcellular location">
    <subcellularLocation>
        <location evidence="1 7">Nucleus</location>
    </subcellularLocation>
</comment>
<feature type="domain" description="Histone deacetylase interacting" evidence="9">
    <location>
        <begin position="385"/>
        <end position="485"/>
    </location>
</feature>
<feature type="compositionally biased region" description="Acidic residues" evidence="8">
    <location>
        <begin position="694"/>
        <end position="706"/>
    </location>
</feature>
<dbReference type="InterPro" id="IPR036600">
    <property type="entry name" value="PAH_sf"/>
</dbReference>
<dbReference type="PROSITE" id="PS51477">
    <property type="entry name" value="PAH"/>
    <property type="match status" value="3"/>
</dbReference>
<dbReference type="SUPFAM" id="SSF47762">
    <property type="entry name" value="PAH2 domain"/>
    <property type="match status" value="3"/>
</dbReference>
<dbReference type="InterPro" id="IPR003822">
    <property type="entry name" value="PAH"/>
</dbReference>
<keyword evidence="5" id="KW-0804">Transcription</keyword>
<feature type="compositionally biased region" description="Polar residues" evidence="8">
    <location>
        <begin position="1"/>
        <end position="12"/>
    </location>
</feature>
<keyword evidence="2" id="KW-0678">Repressor</keyword>
<evidence type="ECO:0000256" key="5">
    <source>
        <dbReference type="ARBA" id="ARBA00023163"/>
    </source>
</evidence>
<dbReference type="PANTHER" id="PTHR12346">
    <property type="entry name" value="SIN3B-RELATED"/>
    <property type="match status" value="1"/>
</dbReference>
<evidence type="ECO:0000259" key="9">
    <source>
        <dbReference type="SMART" id="SM00761"/>
    </source>
</evidence>
<dbReference type="AlphaFoldDB" id="A0A6S8GZA7"/>
<feature type="region of interest" description="Disordered" evidence="8">
    <location>
        <begin position="680"/>
        <end position="787"/>
    </location>
</feature>
<sequence>MKRTRLPQQEEYQQPAGKRQTTGQRPPPAPGSAQGQGKLTTGDALNYLREVKVRFVDRKEVYETFLEIMKEFKAQRIDTSGVITRVKQLFKGHRELILGFNTFLPRGYEIELARVSDEEEEEEETNKQPVEFDQAISYVNKIKTRFSNDERVYKAFLEILNMYRKGQKTISNVYEEVAILFSSHQDLLDEFTYFLPDNNGPLPANMRGASMRMGMAGRGRGDKAAGGSMAAGTDHSRLMHKRKAARKAEEGFRRMDEEDPYAAARRGQLPLTRELQFLERVKARLRSRESYSDFLKCLNLYAQDIISRQELVQLVSDIFGRAPDLVSQFHSFVNNCEVMDMGELAQAGNLGRPGMPPMSNRDMLKAKLQKDKFMTKPLSEIVASETERITPSYVKIPPGYPRLKSTGRTQIGEEVLNDQYVNVITGSEDYSFKLMRKNQYEEALFRCEDDRYEFEMCIEQNRSAMRALRPMVEKLTLMSPEERANLRLDDVPRFNSMHTGHIQRLYSEQGPVLVDLLRKNPAVAIPVVFHRMEQKDAEWQRVKAEMTKIWRKVYEQNYPRSLDHRSFYFKQQEKKNLMGKTMVSEIKDAADRRRADEQHLKCLSMAHRYSTPAAGIPGHKDLAYQYADKSVFGDVFTVLRTAIDHHVQASARDQVLLLYLEAVEPFFGLKERSEELTRLKAKAEENSGAVGDTEMPDANESSDMEAEAGGAANNGRAGATPEGTPDIRQQDLKADPSDADGMKGASASGRPGSNGGGEQGSGVPPATSYRGCKPVMPWSGADGRPDSQRHYVPPPSTRLLFGNEHVYVFFRYHRYLYDRLCAARRFCLDVATKRATLPSHRTGGFVKDDSKQEAVPEEVIKEEAERIHTSFLSLVNKLLSNSGMDVGAFEDQVRALLGTNSYELFTMDKLCSKLVKHMQLMVQDDQTAKLWEMYSYEQLRGKRIAASVYHINCHTILDDTCYRIEFSDENSTLQFLMNDPDKYDVYLAPEGILTPYIKAYISGVPTPGAQLPQVMDGNETVSPLFLRRSFPAPRPAHNCQPPDEQLAEALKAVVVMNRLECKVACTSCKVSYVLDTEDVMLRKKTQRPSEPQVEARRRKQSERFNHWLDTAKNAANQRQGEEEEAAQILAATTAQPAAVAEAAAAAVAAPQGALGSVAGVGADGAMHPGAVNDNGGGAAAAAAEATLAAAAAAARITGAAHNGVGAAGGSSGNTV</sequence>
<name>A0A6S8GZA7_DUNTE</name>
<evidence type="ECO:0000256" key="1">
    <source>
        <dbReference type="ARBA" id="ARBA00004123"/>
    </source>
</evidence>
<feature type="region of interest" description="Disordered" evidence="8">
    <location>
        <begin position="216"/>
        <end position="240"/>
    </location>
</feature>
<evidence type="ECO:0000256" key="8">
    <source>
        <dbReference type="SAM" id="MobiDB-lite"/>
    </source>
</evidence>
<feature type="compositionally biased region" description="Low complexity" evidence="8">
    <location>
        <begin position="707"/>
        <end position="719"/>
    </location>
</feature>
<keyword evidence="6 7" id="KW-0539">Nucleus</keyword>
<keyword evidence="4" id="KW-0805">Transcription regulation</keyword>
<reference evidence="11" key="1">
    <citation type="submission" date="2021-01" db="EMBL/GenBank/DDBJ databases">
        <authorList>
            <person name="Corre E."/>
            <person name="Pelletier E."/>
            <person name="Niang G."/>
            <person name="Scheremetjew M."/>
            <person name="Finn R."/>
            <person name="Kale V."/>
            <person name="Holt S."/>
            <person name="Cochrane G."/>
            <person name="Meng A."/>
            <person name="Brown T."/>
            <person name="Cohen L."/>
        </authorList>
    </citation>
    <scope>NUCLEOTIDE SEQUENCE</scope>
    <source>
        <strain evidence="11">CCMP1320</strain>
    </source>
</reference>
<evidence type="ECO:0000256" key="6">
    <source>
        <dbReference type="ARBA" id="ARBA00023242"/>
    </source>
</evidence>
<evidence type="ECO:0000256" key="7">
    <source>
        <dbReference type="PROSITE-ProRule" id="PRU00810"/>
    </source>
</evidence>
<dbReference type="SMART" id="SM00761">
    <property type="entry name" value="HDAC_interact"/>
    <property type="match status" value="1"/>
</dbReference>
<dbReference type="GO" id="GO:0000118">
    <property type="term" value="C:histone deacetylase complex"/>
    <property type="evidence" value="ECO:0007669"/>
    <property type="project" value="TreeGrafter"/>
</dbReference>
<proteinExistence type="predicted"/>
<dbReference type="GO" id="GO:0000785">
    <property type="term" value="C:chromatin"/>
    <property type="evidence" value="ECO:0007669"/>
    <property type="project" value="TreeGrafter"/>
</dbReference>
<dbReference type="Pfam" id="PF02671">
    <property type="entry name" value="PAH"/>
    <property type="match status" value="3"/>
</dbReference>
<dbReference type="Gene3D" id="1.20.1160.11">
    <property type="entry name" value="Paired amphipathic helix"/>
    <property type="match status" value="3"/>
</dbReference>
<dbReference type="FunFam" id="1.20.1160.11:FF:000003">
    <property type="entry name" value="Paired amphipathic helix SIN3-like protein"/>
    <property type="match status" value="1"/>
</dbReference>
<dbReference type="FunFam" id="1.20.1160.11:FF:000002">
    <property type="entry name" value="Paired amphipathic helix protein SIN3"/>
    <property type="match status" value="1"/>
</dbReference>
<dbReference type="InterPro" id="IPR013194">
    <property type="entry name" value="HDAC_interact_dom"/>
</dbReference>